<gene>
    <name evidence="3" type="ORF">O3P16_08850</name>
</gene>
<comment type="caution">
    <text evidence="3">The sequence shown here is derived from an EMBL/GenBank/DDBJ whole genome shotgun (WGS) entry which is preliminary data.</text>
</comment>
<reference evidence="3 4" key="1">
    <citation type="submission" date="2022-12" db="EMBL/GenBank/DDBJ databases">
        <title>Chitinophagaceae gen. sp. nov., a new member of the family Chitinophagaceae, isolated from soil in a chemical factory.</title>
        <authorList>
            <person name="Ke Z."/>
        </authorList>
    </citation>
    <scope>NUCLEOTIDE SEQUENCE [LARGE SCALE GENOMIC DNA]</scope>
    <source>
        <strain evidence="3 4">LY-5</strain>
    </source>
</reference>
<dbReference type="InterPro" id="IPR029068">
    <property type="entry name" value="Glyas_Bleomycin-R_OHBP_Dase"/>
</dbReference>
<protein>
    <submittedName>
        <fullName evidence="3">VOC family protein</fullName>
    </submittedName>
</protein>
<proteinExistence type="predicted"/>
<dbReference type="Pfam" id="PF22658">
    <property type="entry name" value="YycE-like_N"/>
    <property type="match status" value="1"/>
</dbReference>
<dbReference type="SUPFAM" id="SSF54593">
    <property type="entry name" value="Glyoxalase/Bleomycin resistance protein/Dihydroxybiphenyl dioxygenase"/>
    <property type="match status" value="1"/>
</dbReference>
<evidence type="ECO:0000259" key="2">
    <source>
        <dbReference type="Pfam" id="PF22659"/>
    </source>
</evidence>
<evidence type="ECO:0000259" key="1">
    <source>
        <dbReference type="Pfam" id="PF22658"/>
    </source>
</evidence>
<evidence type="ECO:0000313" key="3">
    <source>
        <dbReference type="EMBL" id="MDA3614914.1"/>
    </source>
</evidence>
<name>A0ABT4UJA1_9BACT</name>
<dbReference type="InterPro" id="IPR058997">
    <property type="entry name" value="YycE-like_C"/>
</dbReference>
<dbReference type="InterPro" id="IPR058998">
    <property type="entry name" value="YycE-like_N"/>
</dbReference>
<feature type="domain" description="YycE-like N-terminal" evidence="1">
    <location>
        <begin position="3"/>
        <end position="54"/>
    </location>
</feature>
<feature type="domain" description="YycE-like C-terminal" evidence="2">
    <location>
        <begin position="67"/>
        <end position="119"/>
    </location>
</feature>
<dbReference type="CDD" id="cd06587">
    <property type="entry name" value="VOC"/>
    <property type="match status" value="1"/>
</dbReference>
<dbReference type="Proteomes" id="UP001210231">
    <property type="component" value="Unassembled WGS sequence"/>
</dbReference>
<dbReference type="RefSeq" id="WP_407031238.1">
    <property type="nucleotide sequence ID" value="NZ_JAQGEF010000008.1"/>
</dbReference>
<dbReference type="EMBL" id="JAQGEF010000008">
    <property type="protein sequence ID" value="MDA3614914.1"/>
    <property type="molecule type" value="Genomic_DNA"/>
</dbReference>
<evidence type="ECO:0000313" key="4">
    <source>
        <dbReference type="Proteomes" id="UP001210231"/>
    </source>
</evidence>
<keyword evidence="4" id="KW-1185">Reference proteome</keyword>
<accession>A0ABT4UJA1</accession>
<dbReference type="Gene3D" id="3.10.180.10">
    <property type="entry name" value="2,3-Dihydroxybiphenyl 1,2-Dioxygenase, domain 1"/>
    <property type="match status" value="1"/>
</dbReference>
<dbReference type="Pfam" id="PF22659">
    <property type="entry name" value="YycE-like_C"/>
    <property type="match status" value="1"/>
</dbReference>
<sequence>MTFRVARHTTDLKVIEQFYKTIVGLENLGGFKNHDSYDGLFLGQKDSDWHLEFTTSTDQPQHQADEDDILVFYVNAEIELARIKQIIKQQNITTEFPKNPYWRTNGIQISDPDGFKVIFSLKEMPLDANDPLTILVKERDIQTWGALIDFTRNLPYGRNLNREDLSLVIKENKGTCSSKHAFLKRMADLNSIKNVQLILGIYRMDHLNTPKIGDTLLEHGLEYMPEAHCYLLLNNRRVDITNRNSDIENLCNHIIEEIEIGPVQVNTYKIEYHKNFLRKWQQENNIHLSFDELWKIRESCIRKLEG</sequence>
<organism evidence="3 4">
    <name type="scientific">Polluticaenibacter yanchengensis</name>
    <dbReference type="NCBI Taxonomy" id="3014562"/>
    <lineage>
        <taxon>Bacteria</taxon>
        <taxon>Pseudomonadati</taxon>
        <taxon>Bacteroidota</taxon>
        <taxon>Chitinophagia</taxon>
        <taxon>Chitinophagales</taxon>
        <taxon>Chitinophagaceae</taxon>
        <taxon>Polluticaenibacter</taxon>
    </lineage>
</organism>